<feature type="region of interest" description="Disordered" evidence="1">
    <location>
        <begin position="1"/>
        <end position="80"/>
    </location>
</feature>
<feature type="transmembrane region" description="Helical" evidence="2">
    <location>
        <begin position="88"/>
        <end position="109"/>
    </location>
</feature>
<keyword evidence="2" id="KW-1133">Transmembrane helix</keyword>
<evidence type="ECO:0000256" key="2">
    <source>
        <dbReference type="SAM" id="Phobius"/>
    </source>
</evidence>
<evidence type="ECO:0000313" key="3">
    <source>
        <dbReference type="EMBL" id="QBI55934.1"/>
    </source>
</evidence>
<dbReference type="RefSeq" id="WP_131100393.1">
    <property type="nucleotide sequence ID" value="NZ_CP036455.1"/>
</dbReference>
<reference evidence="3 4" key="1">
    <citation type="submission" date="2019-02" db="EMBL/GenBank/DDBJ databases">
        <authorList>
            <person name="Khodamoradi S."/>
            <person name="Hahnke R.L."/>
            <person name="Kaempfer P."/>
            <person name="Schumann P."/>
            <person name="Rohde M."/>
            <person name="Steinert M."/>
            <person name="Luzhetskyy A."/>
            <person name="Wink J."/>
            <person name="Ruckert C."/>
        </authorList>
    </citation>
    <scope>NUCLEOTIDE SEQUENCE [LARGE SCALE GENOMIC DNA]</scope>
    <source>
        <strain evidence="3 4">M2</strain>
    </source>
</reference>
<evidence type="ECO:0000313" key="4">
    <source>
        <dbReference type="Proteomes" id="UP000292235"/>
    </source>
</evidence>
<keyword evidence="2" id="KW-0812">Transmembrane</keyword>
<feature type="compositionally biased region" description="Basic and acidic residues" evidence="1">
    <location>
        <begin position="41"/>
        <end position="58"/>
    </location>
</feature>
<accession>A0A4P6Q9I9</accession>
<dbReference type="OrthoDB" id="3479396at2"/>
<sequence length="290" mass="29465">MTPGTPTPHGVEEEPYFPPDAGASTQNMNAVGEDGSTHAGNRVDDEFGGRPMFRDDSRAGSGGSSTAEIDLSEMDDDGGGRRAMPSPLLLVAGFVAILVLGGGGAFVVATSGAGTDADLAAGEAPDTPAELETGDLFPNSVDVAGTSYTLSTTDDTDECPTAAHGGYGGVLTDNNCRQIVRATYVGEEKSRAVTVGIAAMGSPEEAQAAERAQELGSAKWFAGLQGEDGSGAERMDVAGGHGSGARWGPYLVFSLAAASDGRVNENRTEEMAEISEGFLDVPLGSLGEAV</sequence>
<dbReference type="KEGG" id="strr:EKD16_20875"/>
<dbReference type="EMBL" id="CP036455">
    <property type="protein sequence ID" value="QBI55934.1"/>
    <property type="molecule type" value="Genomic_DNA"/>
</dbReference>
<evidence type="ECO:0000256" key="1">
    <source>
        <dbReference type="SAM" id="MobiDB-lite"/>
    </source>
</evidence>
<proteinExistence type="predicted"/>
<dbReference type="Proteomes" id="UP000292235">
    <property type="component" value="Chromosome"/>
</dbReference>
<protein>
    <submittedName>
        <fullName evidence="3">Uncharacterized protein</fullName>
    </submittedName>
</protein>
<gene>
    <name evidence="3" type="ORF">EKD16_20875</name>
</gene>
<organism evidence="3 4">
    <name type="scientific">Streptomonospora litoralis</name>
    <dbReference type="NCBI Taxonomy" id="2498135"/>
    <lineage>
        <taxon>Bacteria</taxon>
        <taxon>Bacillati</taxon>
        <taxon>Actinomycetota</taxon>
        <taxon>Actinomycetes</taxon>
        <taxon>Streptosporangiales</taxon>
        <taxon>Nocardiopsidaceae</taxon>
        <taxon>Streptomonospora</taxon>
    </lineage>
</organism>
<keyword evidence="2" id="KW-0472">Membrane</keyword>
<dbReference type="AlphaFoldDB" id="A0A4P6Q9I9"/>
<name>A0A4P6Q9I9_9ACTN</name>
<keyword evidence="4" id="KW-1185">Reference proteome</keyword>